<feature type="domain" description="Trimeric autotransporter adhesin YadA-like head" evidence="13">
    <location>
        <begin position="348"/>
        <end position="374"/>
    </location>
</feature>
<feature type="domain" description="Trimeric autotransporter adhesin YadA-like stalk" evidence="14">
    <location>
        <begin position="656"/>
        <end position="694"/>
    </location>
</feature>
<feature type="domain" description="Trimeric autotransporter adhesin YadA-like head" evidence="13">
    <location>
        <begin position="1137"/>
        <end position="1163"/>
    </location>
</feature>
<evidence type="ECO:0000259" key="13">
    <source>
        <dbReference type="Pfam" id="PF05658"/>
    </source>
</evidence>
<accession>A0A1H4ABD2</accession>
<feature type="domain" description="Trimeric autotransporter adhesin YadA-like stalk" evidence="14">
    <location>
        <begin position="1025"/>
        <end position="1059"/>
    </location>
</feature>
<evidence type="ECO:0000256" key="11">
    <source>
        <dbReference type="SAM" id="Phobius"/>
    </source>
</evidence>
<dbReference type="Gene3D" id="1.20.5.170">
    <property type="match status" value="4"/>
</dbReference>
<dbReference type="InterPro" id="IPR008640">
    <property type="entry name" value="Adhesin_Head_dom"/>
</dbReference>
<feature type="domain" description="Trimeric autotransporter adhesin YadA-like C-terminal membrane anchor" evidence="12">
    <location>
        <begin position="1274"/>
        <end position="1332"/>
    </location>
</feature>
<feature type="domain" description="Trimeric autotransporter adhesin YadA-like head" evidence="13">
    <location>
        <begin position="552"/>
        <end position="578"/>
    </location>
</feature>
<feature type="transmembrane region" description="Helical" evidence="11">
    <location>
        <begin position="34"/>
        <end position="55"/>
    </location>
</feature>
<evidence type="ECO:0000256" key="9">
    <source>
        <dbReference type="ARBA" id="ARBA00023136"/>
    </source>
</evidence>
<feature type="domain" description="Trimeric autotransporter adhesin YadA-like stalk" evidence="14">
    <location>
        <begin position="254"/>
        <end position="284"/>
    </location>
</feature>
<evidence type="ECO:0000256" key="3">
    <source>
        <dbReference type="ARBA" id="ARBA00005848"/>
    </source>
</evidence>
<feature type="domain" description="Trimeric autotransporter adhesin YadA-like head" evidence="13">
    <location>
        <begin position="194"/>
        <end position="222"/>
    </location>
</feature>
<dbReference type="Gene3D" id="3.30.1300.30">
    <property type="entry name" value="GSPII I/J protein-like"/>
    <property type="match status" value="1"/>
</dbReference>
<evidence type="ECO:0000256" key="7">
    <source>
        <dbReference type="ARBA" id="ARBA00022729"/>
    </source>
</evidence>
<feature type="domain" description="Trimeric autotransporter adhesin YadA-like head" evidence="13">
    <location>
        <begin position="981"/>
        <end position="1007"/>
    </location>
</feature>
<feature type="domain" description="ESPR" evidence="15">
    <location>
        <begin position="1"/>
        <end position="48"/>
    </location>
</feature>
<dbReference type="Proteomes" id="UP000198638">
    <property type="component" value="Unassembled WGS sequence"/>
</dbReference>
<feature type="domain" description="Trimeric autotransporter adhesin YadA-like head" evidence="13">
    <location>
        <begin position="756"/>
        <end position="782"/>
    </location>
</feature>
<dbReference type="STRING" id="83784.SAMN05192564_1011110"/>
<dbReference type="InterPro" id="IPR045584">
    <property type="entry name" value="Pilin-like"/>
</dbReference>
<dbReference type="InterPro" id="IPR011049">
    <property type="entry name" value="Serralysin-like_metalloprot_C"/>
</dbReference>
<comment type="similarity">
    <text evidence="3">Belongs to the autotransporter-2 (AT-2) (TC 1.B.40) family.</text>
</comment>
<dbReference type="Pfam" id="PF05662">
    <property type="entry name" value="YadA_stalk"/>
    <property type="match status" value="10"/>
</dbReference>
<evidence type="ECO:0000256" key="8">
    <source>
        <dbReference type="ARBA" id="ARBA00022927"/>
    </source>
</evidence>
<dbReference type="InterPro" id="IPR008635">
    <property type="entry name" value="Coiled_stalk_dom"/>
</dbReference>
<feature type="domain" description="Trimeric autotransporter adhesin YadA-like head" evidence="13">
    <location>
        <begin position="169"/>
        <end position="190"/>
    </location>
</feature>
<keyword evidence="4" id="KW-0813">Transport</keyword>
<dbReference type="SUPFAM" id="SSF54523">
    <property type="entry name" value="Pili subunits"/>
    <property type="match status" value="1"/>
</dbReference>
<feature type="domain" description="Trimeric autotransporter adhesin YadA-like stalk" evidence="14">
    <location>
        <begin position="392"/>
        <end position="432"/>
    </location>
</feature>
<dbReference type="GO" id="GO:0015031">
    <property type="term" value="P:protein transport"/>
    <property type="evidence" value="ECO:0007669"/>
    <property type="project" value="UniProtKB-KW"/>
</dbReference>
<dbReference type="Gene3D" id="2.60.40.4050">
    <property type="match status" value="5"/>
</dbReference>
<evidence type="ECO:0000256" key="5">
    <source>
        <dbReference type="ARBA" id="ARBA00022452"/>
    </source>
</evidence>
<dbReference type="GO" id="GO:0009279">
    <property type="term" value="C:cell outer membrane"/>
    <property type="evidence" value="ECO:0007669"/>
    <property type="project" value="UniProtKB-SubCell"/>
</dbReference>
<keyword evidence="10" id="KW-0998">Cell outer membrane</keyword>
<evidence type="ECO:0000259" key="12">
    <source>
        <dbReference type="Pfam" id="PF03895"/>
    </source>
</evidence>
<sequence>MNKSHRVVWNDVTNTWVAVSELATARRSKASRRAGMAVVMAGLGAMALVPAAGAAETEDARRMQTMLAGLLAAPTAAAPAPALTVAVDPTIYIAVSPNVTQGNATFASDATNAMAIGPVSAAAGENASAIGAGSFAATDGTTAVGALAAAIGLNATAIGSGATTGTDAENSVSIGRLAKTYGANTLALGGLTIAHGEDSASIGTNAFTAVGADRSMALGMNAAANVNDSVALGSASVADREFTISVGNSTTQRQIVNVAGGTQDNDAVNVTQLKGVISAIGGGAALNPDGSMTPPAYTVGGETYTNVGDAITHVDGAVTNVSNIVNNIENGAGIKYMHVNSTLDDSSAEGVESAAIGGNARATADNSVAVGANAVADRMNTVSIGAAGNERQLVNVAAGTADTDAVNLWQLRQAGINTDGDGNVTNAFVTYDDTSKGHVTLGGADAAAPVGISNLKAGAVTESSHDAINGGQFYGLASSVADAIGGGASVNPDGSMTGPTYNIGGDTYTNIGDAITHVDGAVTNVTNVVNNIENGAGIKYMHVNSTLDDSSAEGAESAAIGGNARATADNSVAVGANAVADRANTVSIGAAGNERQLANVAAGTADTDAVNMWQLRQAGINTDGDGNVTNAFVTYDDTSKGHITLGGVDAAAPVGISNLKAGAVAENSGDAVNGGQLYNLANSVASAMGGGSAVTPDGAISPPTYTVGGDTYQSVGDAITHIDGDVTNVMNVVNNIQNGVGIKYFQTHSTLADAVASGDESIAIGGNAQASADNSVALGANATTTADLTREAYRPGSGQVAGAAPVGEVSVGSEGNERRVTNVAAGAADTDAVNVSQLKSVVAGSVADAVMYDDPDHASITLGGSGSTTPVRLGNVASGQVVANSTDATNGGQMYNLASTVADALGGGTAVNPDGSITQPTYIVEGDTYHSIGDVVKNIDGRVTTNTNSISNLTEILNNITNTGVSVKYVHVNSSGDDSVASGADAVAIGGNARATFDNSVALGANSTTDRANSVSVGSVGHERQITNVAAGTADTDAVNVAQLKQAGVIDGDGNTKTAVTYDTHDGTTDYASVTLGNGAAGSGTVLHNVGTGTLDSDAVNLGQLNDALGKISNDISSGGSPFLSVNGDRDNEPALASGTHAAALGANAVANGTDAVAFGANANATGSGATVVGSGASVRATNATALGWGSSASADGAVALGAGSVADRANTVSVGSVGAERQITNVAPGTQGTDAVNVNQLNAALGQTSQSIQDIDRSTRKGIAAASALQIVTPYLPGRTTLNAGVAGYRGQAALGLGVSRWNEKGTINFNAGVASSGSNSTIVRAGIGIVLGD</sequence>
<protein>
    <submittedName>
        <fullName evidence="16">Head domain of trimeric autotransporter adhesin</fullName>
    </submittedName>
</protein>
<dbReference type="InterPro" id="IPR024973">
    <property type="entry name" value="ESPR"/>
</dbReference>
<dbReference type="OrthoDB" id="1632057at2"/>
<evidence type="ECO:0000256" key="10">
    <source>
        <dbReference type="ARBA" id="ARBA00023237"/>
    </source>
</evidence>
<feature type="domain" description="Trimeric autotransporter adhesin YadA-like stalk" evidence="14">
    <location>
        <begin position="1223"/>
        <end position="1262"/>
    </location>
</feature>
<feature type="domain" description="Trimeric autotransporter adhesin YadA-like head" evidence="13">
    <location>
        <begin position="1193"/>
        <end position="1217"/>
    </location>
</feature>
<keyword evidence="11" id="KW-1133">Transmembrane helix</keyword>
<feature type="domain" description="Trimeric autotransporter adhesin YadA-like stalk" evidence="14">
    <location>
        <begin position="819"/>
        <end position="845"/>
    </location>
</feature>
<evidence type="ECO:0000313" key="16">
    <source>
        <dbReference type="EMBL" id="SEA33217.1"/>
    </source>
</evidence>
<gene>
    <name evidence="16" type="ORF">SAMN05192564_1011110</name>
</gene>
<feature type="domain" description="Trimeric autotransporter adhesin YadA-like head" evidence="13">
    <location>
        <begin position="110"/>
        <end position="134"/>
    </location>
</feature>
<keyword evidence="17" id="KW-1185">Reference proteome</keyword>
<comment type="subcellular location">
    <subcellularLocation>
        <location evidence="2">Cell outer membrane</location>
    </subcellularLocation>
    <subcellularLocation>
        <location evidence="1">Cell surface</location>
    </subcellularLocation>
</comment>
<keyword evidence="8" id="KW-0653">Protein transport</keyword>
<evidence type="ECO:0000313" key="17">
    <source>
        <dbReference type="Proteomes" id="UP000198638"/>
    </source>
</evidence>
<feature type="domain" description="Trimeric autotransporter adhesin YadA-like stalk" evidence="14">
    <location>
        <begin position="1088"/>
        <end position="1119"/>
    </location>
</feature>
<organism evidence="16 17">
    <name type="scientific">Paraburkholderia sartisoli</name>
    <dbReference type="NCBI Taxonomy" id="83784"/>
    <lineage>
        <taxon>Bacteria</taxon>
        <taxon>Pseudomonadati</taxon>
        <taxon>Pseudomonadota</taxon>
        <taxon>Betaproteobacteria</taxon>
        <taxon>Burkholderiales</taxon>
        <taxon>Burkholderiaceae</taxon>
        <taxon>Paraburkholderia</taxon>
    </lineage>
</organism>
<dbReference type="Pfam" id="PF05658">
    <property type="entry name" value="YadA_head"/>
    <property type="match status" value="11"/>
</dbReference>
<dbReference type="Gene3D" id="2.150.10.10">
    <property type="entry name" value="Serralysin-like metalloprotease, C-terminal"/>
    <property type="match status" value="2"/>
</dbReference>
<dbReference type="RefSeq" id="WP_090530009.1">
    <property type="nucleotide sequence ID" value="NZ_FNRQ01000001.1"/>
</dbReference>
<evidence type="ECO:0000256" key="1">
    <source>
        <dbReference type="ARBA" id="ARBA00004241"/>
    </source>
</evidence>
<keyword evidence="6 11" id="KW-0812">Transmembrane</keyword>
<dbReference type="GO" id="GO:0009986">
    <property type="term" value="C:cell surface"/>
    <property type="evidence" value="ECO:0007669"/>
    <property type="project" value="UniProtKB-SubCell"/>
</dbReference>
<keyword evidence="5" id="KW-1134">Transmembrane beta strand</keyword>
<feature type="domain" description="Trimeric autotransporter adhesin YadA-like stalk" evidence="14">
    <location>
        <begin position="597"/>
        <end position="636"/>
    </location>
</feature>
<dbReference type="Pfam" id="PF13018">
    <property type="entry name" value="ESPR"/>
    <property type="match status" value="1"/>
</dbReference>
<evidence type="ECO:0000259" key="15">
    <source>
        <dbReference type="Pfam" id="PF13018"/>
    </source>
</evidence>
<keyword evidence="9 11" id="KW-0472">Membrane</keyword>
<feature type="domain" description="Trimeric autotransporter adhesin YadA-like head" evidence="13">
    <location>
        <begin position="228"/>
        <end position="249"/>
    </location>
</feature>
<keyword evidence="7" id="KW-0732">Signal</keyword>
<feature type="domain" description="Trimeric autotransporter adhesin YadA-like stalk" evidence="14">
    <location>
        <begin position="452"/>
        <end position="492"/>
    </location>
</feature>
<name>A0A1H4ABD2_9BURK</name>
<feature type="domain" description="Trimeric autotransporter adhesin YadA-like stalk" evidence="14">
    <location>
        <begin position="875"/>
        <end position="914"/>
    </location>
</feature>
<dbReference type="Gene3D" id="6.10.250.2040">
    <property type="match status" value="4"/>
</dbReference>
<evidence type="ECO:0000256" key="4">
    <source>
        <dbReference type="ARBA" id="ARBA00022448"/>
    </source>
</evidence>
<dbReference type="InterPro" id="IPR005594">
    <property type="entry name" value="YadA_C"/>
</dbReference>
<dbReference type="Pfam" id="PF03895">
    <property type="entry name" value="YadA_anchor"/>
    <property type="match status" value="1"/>
</dbReference>
<dbReference type="EMBL" id="FNRQ01000001">
    <property type="protein sequence ID" value="SEA33217.1"/>
    <property type="molecule type" value="Genomic_DNA"/>
</dbReference>
<proteinExistence type="inferred from homology"/>
<evidence type="ECO:0000256" key="6">
    <source>
        <dbReference type="ARBA" id="ARBA00022692"/>
    </source>
</evidence>
<feature type="domain" description="Trimeric autotransporter adhesin YadA-like head" evidence="13">
    <location>
        <begin position="1165"/>
        <end position="1191"/>
    </location>
</feature>
<evidence type="ECO:0000256" key="2">
    <source>
        <dbReference type="ARBA" id="ARBA00004442"/>
    </source>
</evidence>
<dbReference type="SUPFAM" id="SSF101967">
    <property type="entry name" value="Adhesin YadA, collagen-binding domain"/>
    <property type="match status" value="7"/>
</dbReference>
<evidence type="ECO:0000259" key="14">
    <source>
        <dbReference type="Pfam" id="PF05662"/>
    </source>
</evidence>
<reference evidence="17" key="1">
    <citation type="submission" date="2016-10" db="EMBL/GenBank/DDBJ databases">
        <authorList>
            <person name="Varghese N."/>
            <person name="Submissions S."/>
        </authorList>
    </citation>
    <scope>NUCLEOTIDE SEQUENCE [LARGE SCALE GENOMIC DNA]</scope>
    <source>
        <strain evidence="17">LMG 24000</strain>
    </source>
</reference>